<sequence>MQWVPSPSVRSIVLVAFLIGLPVLAVPYVSKNFDAAIYGTAKKSVPDLIVSTMPQRTQEPIQIDGVSPARFDESLIQAEPERARERNEGLDAVVTAPPLFNAPPTFAGRLPARPTEMAGGSPVTPEPLAYVQQVRQRLEELGAQYVVLEELDPGRQYRFSVQMQVSPRQPNIRPFEAVANDPAAAARTVLADVESWRTAALPSQTLQR</sequence>
<dbReference type="KEGG" id="aagg:ETAA8_49280"/>
<evidence type="ECO:0000313" key="1">
    <source>
        <dbReference type="EMBL" id="QDU29813.1"/>
    </source>
</evidence>
<organism evidence="1 2">
    <name type="scientific">Anatilimnocola aggregata</name>
    <dbReference type="NCBI Taxonomy" id="2528021"/>
    <lineage>
        <taxon>Bacteria</taxon>
        <taxon>Pseudomonadati</taxon>
        <taxon>Planctomycetota</taxon>
        <taxon>Planctomycetia</taxon>
        <taxon>Pirellulales</taxon>
        <taxon>Pirellulaceae</taxon>
        <taxon>Anatilimnocola</taxon>
    </lineage>
</organism>
<evidence type="ECO:0000313" key="2">
    <source>
        <dbReference type="Proteomes" id="UP000315017"/>
    </source>
</evidence>
<accession>A0A517YHV6</accession>
<dbReference type="AlphaFoldDB" id="A0A517YHV6"/>
<gene>
    <name evidence="1" type="ORF">ETAA8_49280</name>
</gene>
<name>A0A517YHV6_9BACT</name>
<keyword evidence="2" id="KW-1185">Reference proteome</keyword>
<dbReference type="Proteomes" id="UP000315017">
    <property type="component" value="Chromosome"/>
</dbReference>
<dbReference type="RefSeq" id="WP_145094222.1">
    <property type="nucleotide sequence ID" value="NZ_CP036274.1"/>
</dbReference>
<protein>
    <submittedName>
        <fullName evidence="1">Uncharacterized protein</fullName>
    </submittedName>
</protein>
<proteinExistence type="predicted"/>
<reference evidence="1 2" key="1">
    <citation type="submission" date="2019-02" db="EMBL/GenBank/DDBJ databases">
        <title>Deep-cultivation of Planctomycetes and their phenomic and genomic characterization uncovers novel biology.</title>
        <authorList>
            <person name="Wiegand S."/>
            <person name="Jogler M."/>
            <person name="Boedeker C."/>
            <person name="Pinto D."/>
            <person name="Vollmers J."/>
            <person name="Rivas-Marin E."/>
            <person name="Kohn T."/>
            <person name="Peeters S.H."/>
            <person name="Heuer A."/>
            <person name="Rast P."/>
            <person name="Oberbeckmann S."/>
            <person name="Bunk B."/>
            <person name="Jeske O."/>
            <person name="Meyerdierks A."/>
            <person name="Storesund J.E."/>
            <person name="Kallscheuer N."/>
            <person name="Luecker S."/>
            <person name="Lage O.M."/>
            <person name="Pohl T."/>
            <person name="Merkel B.J."/>
            <person name="Hornburger P."/>
            <person name="Mueller R.-W."/>
            <person name="Bruemmer F."/>
            <person name="Labrenz M."/>
            <person name="Spormann A.M."/>
            <person name="Op den Camp H."/>
            <person name="Overmann J."/>
            <person name="Amann R."/>
            <person name="Jetten M.S.M."/>
            <person name="Mascher T."/>
            <person name="Medema M.H."/>
            <person name="Devos D.P."/>
            <person name="Kaster A.-K."/>
            <person name="Ovreas L."/>
            <person name="Rohde M."/>
            <person name="Galperin M.Y."/>
            <person name="Jogler C."/>
        </authorList>
    </citation>
    <scope>NUCLEOTIDE SEQUENCE [LARGE SCALE GENOMIC DNA]</scope>
    <source>
        <strain evidence="1 2">ETA_A8</strain>
    </source>
</reference>
<dbReference type="EMBL" id="CP036274">
    <property type="protein sequence ID" value="QDU29813.1"/>
    <property type="molecule type" value="Genomic_DNA"/>
</dbReference>